<protein>
    <recommendedName>
        <fullName evidence="4">Lipoprotein</fullName>
    </recommendedName>
</protein>
<keyword evidence="1" id="KW-0732">Signal</keyword>
<dbReference type="EMBL" id="JACYXZ010000001">
    <property type="protein sequence ID" value="MBD8868867.1"/>
    <property type="molecule type" value="Genomic_DNA"/>
</dbReference>
<evidence type="ECO:0000313" key="2">
    <source>
        <dbReference type="EMBL" id="MBD8868867.1"/>
    </source>
</evidence>
<dbReference type="InterPro" id="IPR038482">
    <property type="entry name" value="Tp34-type_sf"/>
</dbReference>
<keyword evidence="3" id="KW-1185">Reference proteome</keyword>
<feature type="signal peptide" evidence="1">
    <location>
        <begin position="1"/>
        <end position="27"/>
    </location>
</feature>
<comment type="caution">
    <text evidence="2">The sequence shown here is derived from an EMBL/GenBank/DDBJ whole genome shotgun (WGS) entry which is preliminary data.</text>
</comment>
<accession>A0A927K2U2</accession>
<evidence type="ECO:0000313" key="3">
    <source>
        <dbReference type="Proteomes" id="UP000616839"/>
    </source>
</evidence>
<feature type="chain" id="PRO_5038350523" description="Lipoprotein" evidence="1">
    <location>
        <begin position="28"/>
        <end position="192"/>
    </location>
</feature>
<evidence type="ECO:0000256" key="1">
    <source>
        <dbReference type="SAM" id="SignalP"/>
    </source>
</evidence>
<name>A0A927K2U2_9ACTN</name>
<dbReference type="RefSeq" id="WP_192140849.1">
    <property type="nucleotide sequence ID" value="NZ_JACYXZ010000001.1"/>
</dbReference>
<dbReference type="Proteomes" id="UP000616839">
    <property type="component" value="Unassembled WGS sequence"/>
</dbReference>
<sequence length="192" mass="20650">MRRTALAALTVPLALAGLAACGAEADAGENAEEPTVPAGVQEQYRVLAGELAEKGETVESGEWTVNLITEAAEPWFEVHGDEAHFRAPKEGETHHIEIIPTETATGRIVPDVPITLEVVDADGQVAQRKKLSFYHSTFFHYANNFTVPEGGTYTLRAHLGVPAFNRHGEEAETPALTEGATVDFTGIELTTE</sequence>
<dbReference type="AlphaFoldDB" id="A0A927K2U2"/>
<dbReference type="Gene3D" id="2.60.40.2480">
    <property type="entry name" value="Periplasmic metal-binding protein Tp34-type"/>
    <property type="match status" value="1"/>
</dbReference>
<dbReference type="PROSITE" id="PS51257">
    <property type="entry name" value="PROKAR_LIPOPROTEIN"/>
    <property type="match status" value="1"/>
</dbReference>
<reference evidence="2" key="1">
    <citation type="submission" date="2020-09" db="EMBL/GenBank/DDBJ databases">
        <title>Nocardioides sp. strain MJB4 16S ribosomal RNA gene Genome sequencing and assembly.</title>
        <authorList>
            <person name="Kim I."/>
        </authorList>
    </citation>
    <scope>NUCLEOTIDE SEQUENCE</scope>
    <source>
        <strain evidence="2">MJB4</strain>
    </source>
</reference>
<gene>
    <name evidence="2" type="ORF">IE331_04445</name>
</gene>
<organism evidence="2 3">
    <name type="scientific">Nocardioides donggukensis</name>
    <dbReference type="NCBI Taxonomy" id="2774019"/>
    <lineage>
        <taxon>Bacteria</taxon>
        <taxon>Bacillati</taxon>
        <taxon>Actinomycetota</taxon>
        <taxon>Actinomycetes</taxon>
        <taxon>Propionibacteriales</taxon>
        <taxon>Nocardioidaceae</taxon>
        <taxon>Nocardioides</taxon>
    </lineage>
</organism>
<evidence type="ECO:0008006" key="4">
    <source>
        <dbReference type="Google" id="ProtNLM"/>
    </source>
</evidence>
<proteinExistence type="predicted"/>